<proteinExistence type="predicted"/>
<dbReference type="PANTHER" id="PTHR43798">
    <property type="entry name" value="MONOACYLGLYCEROL LIPASE"/>
    <property type="match status" value="1"/>
</dbReference>
<keyword evidence="3" id="KW-1185">Reference proteome</keyword>
<dbReference type="RefSeq" id="WP_036182903.1">
    <property type="nucleotide sequence ID" value="NZ_AVDA01000003.1"/>
</dbReference>
<reference evidence="2 3" key="1">
    <citation type="submission" date="2014-02" db="EMBL/GenBank/DDBJ databases">
        <title>Draft genome sequence of Lysinibacillus manganicus DSM 26584T.</title>
        <authorList>
            <person name="Zhang F."/>
            <person name="Wang G."/>
            <person name="Zhang L."/>
        </authorList>
    </citation>
    <scope>NUCLEOTIDE SEQUENCE [LARGE SCALE GENOMIC DNA]</scope>
    <source>
        <strain evidence="2 3">DSM 26584</strain>
    </source>
</reference>
<comment type="caution">
    <text evidence="2">The sequence shown here is derived from an EMBL/GenBank/DDBJ whole genome shotgun (WGS) entry which is preliminary data.</text>
</comment>
<dbReference type="Gene3D" id="3.40.50.1820">
    <property type="entry name" value="alpha/beta hydrolase"/>
    <property type="match status" value="1"/>
</dbReference>
<dbReference type="eggNOG" id="COG2267">
    <property type="taxonomic scope" value="Bacteria"/>
</dbReference>
<feature type="domain" description="AB hydrolase-1" evidence="1">
    <location>
        <begin position="58"/>
        <end position="219"/>
    </location>
</feature>
<name>A0A0A3IZ13_9BACL</name>
<evidence type="ECO:0000313" key="3">
    <source>
        <dbReference type="Proteomes" id="UP000030416"/>
    </source>
</evidence>
<dbReference type="SUPFAM" id="SSF53474">
    <property type="entry name" value="alpha/beta-Hydrolases"/>
    <property type="match status" value="1"/>
</dbReference>
<dbReference type="PRINTS" id="PR00111">
    <property type="entry name" value="ABHYDROLASE"/>
</dbReference>
<evidence type="ECO:0000259" key="1">
    <source>
        <dbReference type="Pfam" id="PF00561"/>
    </source>
</evidence>
<accession>A0A0A3IZ13</accession>
<sequence>MTIDVNNLVLIPGLNNTKEIWDAVIEELPTSYNYYPITVPAISNMDELTDTVLNELPEKFHLVGFSFGGFLALSMLEKAPERITGLCLIGTSAEGESEEGRKLRKQSISRALLEYEEMVSAGVGRTFHPNSLENLDIQEVRKQMVKDYGAERYIAHTTALMERVDRHHVIKQNDIPYLFVASERDVVIPLEKTKEMTKFANNARFETVDQSGHLIPLEQPKELAKIITSWLE</sequence>
<dbReference type="Pfam" id="PF00561">
    <property type="entry name" value="Abhydrolase_1"/>
    <property type="match status" value="1"/>
</dbReference>
<evidence type="ECO:0000313" key="2">
    <source>
        <dbReference type="EMBL" id="KGR80057.1"/>
    </source>
</evidence>
<dbReference type="AlphaFoldDB" id="A0A0A3IZ13"/>
<dbReference type="Proteomes" id="UP000030416">
    <property type="component" value="Unassembled WGS sequence"/>
</dbReference>
<dbReference type="EMBL" id="JPVN01000003">
    <property type="protein sequence ID" value="KGR80057.1"/>
    <property type="molecule type" value="Genomic_DNA"/>
</dbReference>
<dbReference type="STRING" id="1384049.CD29_03655"/>
<dbReference type="InterPro" id="IPR000073">
    <property type="entry name" value="AB_hydrolase_1"/>
</dbReference>
<gene>
    <name evidence="2" type="ORF">CD29_03655</name>
</gene>
<organism evidence="2 3">
    <name type="scientific">Ureibacillus manganicus DSM 26584</name>
    <dbReference type="NCBI Taxonomy" id="1384049"/>
    <lineage>
        <taxon>Bacteria</taxon>
        <taxon>Bacillati</taxon>
        <taxon>Bacillota</taxon>
        <taxon>Bacilli</taxon>
        <taxon>Bacillales</taxon>
        <taxon>Caryophanaceae</taxon>
        <taxon>Ureibacillus</taxon>
    </lineage>
</organism>
<protein>
    <recommendedName>
        <fullName evidence="1">AB hydrolase-1 domain-containing protein</fullName>
    </recommendedName>
</protein>
<dbReference type="InterPro" id="IPR050266">
    <property type="entry name" value="AB_hydrolase_sf"/>
</dbReference>
<dbReference type="InterPro" id="IPR029058">
    <property type="entry name" value="AB_hydrolase_fold"/>
</dbReference>